<dbReference type="AlphaFoldDB" id="A0A8J6B1R8"/>
<feature type="compositionally biased region" description="Polar residues" evidence="1">
    <location>
        <begin position="354"/>
        <end position="369"/>
    </location>
</feature>
<proteinExistence type="predicted"/>
<feature type="region of interest" description="Disordered" evidence="1">
    <location>
        <begin position="354"/>
        <end position="387"/>
    </location>
</feature>
<protein>
    <submittedName>
        <fullName evidence="3">Vesicle coat protein involved in Golgi to plasma membrane transport</fullName>
    </submittedName>
</protein>
<sequence>MAVDGSPAVKNSSDDFCDRPIRDNEDIIVLTTFDERQGPLSVSSFQIPSSEIELSINIQAMCLGMSNINVDCGAPREFPYKGKTYKDALDPDYMMVQSLPSGHYVFYYHFQIYDFQGRGNIRRMALAYITTEMNKLLHNYDFLATKFKALAGIICRGSEAQFISDENNHRPRLRATLAVMQETVEALKALPEPPDLTRPIPQKALRDAGQPDEALDVCCRQSPLKFIKDVENALAQYEALTEFILSRSDGHTDRRMLERQMTGQSGDRAFVHHSEFYNTSRSEVRDVTDLFRSTEEETRREIEAVHAELAPPLTFHMIRDMDRRLCHAMGTERVFSSVIDAAAVWADDPCADTHTTLSHKTAGSTSATPSDGGGRKSQKGWSLPNLGRRKRAVRRAPQLDPALALPGNGLSRLMAFWQHCGPDKSVWQTVVASVVCGLMIGHSTVVVGADENAVQTVVNALALFVPTPKGVSNTVPAILSAGMSASGGWQDAVEAAPLTGMIRPRSIAQSTAQDGFNPAEKKRAERAAWALKCAVYDVDDHTLWPGMIVPEDALRFFSMDSSSESKRERKKPTQFPERARLRRLLFEERYTPNDDDMALSIKMLRTLQDLAIAGLDFDPDAGRERTAKADMANVVSYMKSGTVIPPTKCPNAYGVVDSAVVLRPSREFALAVAVCGTDTCGSPNTRSDVNPDACETEATSPARASKTVGNTAITSISRRTLATNY</sequence>
<dbReference type="Proteomes" id="UP000717585">
    <property type="component" value="Unassembled WGS sequence"/>
</dbReference>
<organism evidence="3 4">
    <name type="scientific">Carpediemonas membranifera</name>
    <dbReference type="NCBI Taxonomy" id="201153"/>
    <lineage>
        <taxon>Eukaryota</taxon>
        <taxon>Metamonada</taxon>
        <taxon>Carpediemonas-like organisms</taxon>
        <taxon>Carpediemonas</taxon>
    </lineage>
</organism>
<reference evidence="3" key="1">
    <citation type="submission" date="2021-05" db="EMBL/GenBank/DDBJ databases">
        <title>A free-living protist that lacks canonical eukaryotic 1 DNA replication and segregation systems.</title>
        <authorList>
            <person name="Salas-Leiva D.E."/>
            <person name="Tromer E.C."/>
            <person name="Curtis B.A."/>
            <person name="Jerlstrom-Hultqvist J."/>
            <person name="Kolisko M."/>
            <person name="Yi Z."/>
            <person name="Salas-Leiva J.S."/>
            <person name="Gallot-Lavallee L."/>
            <person name="Kops G.J.P.L."/>
            <person name="Archibald J.M."/>
            <person name="Simpson A.G.B."/>
            <person name="Roger A.J."/>
        </authorList>
    </citation>
    <scope>NUCLEOTIDE SEQUENCE</scope>
    <source>
        <strain evidence="3">BICM</strain>
    </source>
</reference>
<dbReference type="OrthoDB" id="2289278at2759"/>
<dbReference type="PROSITE" id="PS51834">
    <property type="entry name" value="DENN_FLCN_SMCR8"/>
    <property type="match status" value="1"/>
</dbReference>
<dbReference type="InterPro" id="IPR037521">
    <property type="entry name" value="FLCN/SMCR8_DENN"/>
</dbReference>
<dbReference type="Pfam" id="PF11704">
    <property type="entry name" value="Folliculin"/>
    <property type="match status" value="1"/>
</dbReference>
<evidence type="ECO:0000256" key="1">
    <source>
        <dbReference type="SAM" id="MobiDB-lite"/>
    </source>
</evidence>
<feature type="domain" description="UDENN FLCN/SMCR8-type" evidence="2">
    <location>
        <begin position="11"/>
        <end position="643"/>
    </location>
</feature>
<keyword evidence="3" id="KW-0167">Capsid protein</keyword>
<comment type="caution">
    <text evidence="3">The sequence shown here is derived from an EMBL/GenBank/DDBJ whole genome shotgun (WGS) entry which is preliminary data.</text>
</comment>
<dbReference type="EMBL" id="JAHDYR010000020">
    <property type="protein sequence ID" value="KAG9393858.1"/>
    <property type="molecule type" value="Genomic_DNA"/>
</dbReference>
<evidence type="ECO:0000313" key="3">
    <source>
        <dbReference type="EMBL" id="KAG9393858.1"/>
    </source>
</evidence>
<accession>A0A8J6B1R8</accession>
<evidence type="ECO:0000313" key="4">
    <source>
        <dbReference type="Proteomes" id="UP000717585"/>
    </source>
</evidence>
<gene>
    <name evidence="3" type="ORF">J8273_4721</name>
</gene>
<keyword evidence="4" id="KW-1185">Reference proteome</keyword>
<dbReference type="InterPro" id="IPR037520">
    <property type="entry name" value="Folliculin/SMCR8_longin"/>
</dbReference>
<dbReference type="GO" id="GO:0005096">
    <property type="term" value="F:GTPase activator activity"/>
    <property type="evidence" value="ECO:0007669"/>
    <property type="project" value="InterPro"/>
</dbReference>
<name>A0A8J6B1R8_9EUKA</name>
<evidence type="ECO:0000259" key="2">
    <source>
        <dbReference type="PROSITE" id="PS51834"/>
    </source>
</evidence>
<keyword evidence="3" id="KW-0946">Virion</keyword>